<dbReference type="AlphaFoldDB" id="A0A6S7H3L7"/>
<dbReference type="PANTHER" id="PTHR47773:SF1">
    <property type="entry name" value="C2H2-TYPE DOMAIN-CONTAINING PROTEIN"/>
    <property type="match status" value="1"/>
</dbReference>
<evidence type="ECO:0000313" key="3">
    <source>
        <dbReference type="Proteomes" id="UP001152795"/>
    </source>
</evidence>
<evidence type="ECO:0000313" key="2">
    <source>
        <dbReference type="EMBL" id="CAB3997296.1"/>
    </source>
</evidence>
<dbReference type="EMBL" id="CACRXK020003067">
    <property type="protein sequence ID" value="CAB3997296.1"/>
    <property type="molecule type" value="Genomic_DNA"/>
</dbReference>
<sequence length="1093" mass="123105">MLCQKYPSNVKNGKIILRYTLVGQAYRRIRNVILTNQLVMEKISIQLVEINQATLTRWHNDRSKQQEREVLEQGLCDCVGPDNVSGYGKVHNLAAYLLGLRDQQRKFDSIQSGTNVKLWSLMSEFDKRPTVFEPRSFLGKNSRPAQRPDANRYMEAVVEKLCNIFPANTTVDGVCISRWSLIQTSYQHIRPLVLKCSTIITNTGIQLVDINQATLTNWYEYAAHPAPIIPAPIAAIQTGSISVEHEQQVPIPSSTMAYRRKRQHLEETGDVKGPRYKRKTGTTCGQCGMERVAPSHRQYYGGVTLPVLRCARGSTSLESFHLHVNKFIPGFSANDVHFQAYLLEGLAGWNKDRAASVVGSSTTTYDSRLVLAINQLSQGVLGKPMNASYSVPNKYTGEKIGIEYLYSQTGKVLQEVDLDEEEDKEEDEDTDDEGFHETDVIDRTIFAVENDIVEETPPDETPQDEIPPDEIPEKTSSLEQDDESAGPDGVEGYGKVAALAEFLLQLEICSSLTNGQAQQVIELWSKLSTYDKKAVTFSPRHRRKLTQGRFKSSKSSTTVPGVDSTKRHNDRSKQQEREVLEQGLPTIEATVTTSKPIPAIVPIRPTMLPVPNIRSPHQFVLPQNTIGQARTRPQPHIQPPHIQPPQIPQFQINCSTIANYKSPSPQQFTTARRVIGRRKAKKHWLANTRDDIKRERPQLSVRNVARIELVHINNITEIGIALPWARLTNSGARSLEKTETEQGQLPKQGEVYLLVGGPPCQGYRGLNLYRNGEKTETEQGQLPKQGDVYLLVGGPPCQGYSGLNLYRNGEKTETEQGQLPKQGEVYLLVGGPPCQGYSGLNLYRNGEKTEIEQESLSRCIFEWDQQDLESLYAAKKSELVGNGVKNPSSEAVRSAVGKKELAQHCRRRTRGVETTESLLDSLFTTMATATDELGVPLFREEMMTEFWPEQRRHIPCIQDPPGIQLYTESHGWWELWSCNGSRYQPYRRKLVWNDHQKNLEERILTQAIPPSPPKTALKPLRPARPLLPKPIPTPPPPHTFPIPTVQPLPQLPRPIQLCSQPETSTPLYNSPTNIEVPKSTQYYQNKRRRDTAK</sequence>
<dbReference type="OrthoDB" id="5978980at2759"/>
<protein>
    <submittedName>
        <fullName evidence="2">Uncharacterized protein</fullName>
    </submittedName>
</protein>
<feature type="compositionally biased region" description="Acidic residues" evidence="1">
    <location>
        <begin position="418"/>
        <end position="432"/>
    </location>
</feature>
<feature type="compositionally biased region" description="Acidic residues" evidence="1">
    <location>
        <begin position="453"/>
        <end position="470"/>
    </location>
</feature>
<dbReference type="InterPro" id="IPR029063">
    <property type="entry name" value="SAM-dependent_MTases_sf"/>
</dbReference>
<feature type="region of interest" description="Disordered" evidence="1">
    <location>
        <begin position="453"/>
        <end position="491"/>
    </location>
</feature>
<feature type="region of interest" description="Disordered" evidence="1">
    <location>
        <begin position="418"/>
        <end position="440"/>
    </location>
</feature>
<name>A0A6S7H3L7_PARCT</name>
<accession>A0A6S7H3L7</accession>
<feature type="compositionally biased region" description="Polar residues" evidence="1">
    <location>
        <begin position="549"/>
        <end position="559"/>
    </location>
</feature>
<keyword evidence="3" id="KW-1185">Reference proteome</keyword>
<evidence type="ECO:0000256" key="1">
    <source>
        <dbReference type="SAM" id="MobiDB-lite"/>
    </source>
</evidence>
<proteinExistence type="predicted"/>
<comment type="caution">
    <text evidence="2">The sequence shown here is derived from an EMBL/GenBank/DDBJ whole genome shotgun (WGS) entry which is preliminary data.</text>
</comment>
<feature type="region of interest" description="Disordered" evidence="1">
    <location>
        <begin position="542"/>
        <end position="578"/>
    </location>
</feature>
<dbReference type="Proteomes" id="UP001152795">
    <property type="component" value="Unassembled WGS sequence"/>
</dbReference>
<feature type="compositionally biased region" description="Basic and acidic residues" evidence="1">
    <location>
        <begin position="564"/>
        <end position="578"/>
    </location>
</feature>
<feature type="compositionally biased region" description="Polar residues" evidence="1">
    <location>
        <begin position="1058"/>
        <end position="1084"/>
    </location>
</feature>
<dbReference type="PANTHER" id="PTHR47773">
    <property type="entry name" value="SI:DKEY-9I5.2-RELATED"/>
    <property type="match status" value="1"/>
</dbReference>
<feature type="region of interest" description="Disordered" evidence="1">
    <location>
        <begin position="1051"/>
        <end position="1093"/>
    </location>
</feature>
<dbReference type="Gene3D" id="3.40.50.150">
    <property type="entry name" value="Vaccinia Virus protein VP39"/>
    <property type="match status" value="3"/>
</dbReference>
<organism evidence="2 3">
    <name type="scientific">Paramuricea clavata</name>
    <name type="common">Red gorgonian</name>
    <name type="synonym">Violescent sea-whip</name>
    <dbReference type="NCBI Taxonomy" id="317549"/>
    <lineage>
        <taxon>Eukaryota</taxon>
        <taxon>Metazoa</taxon>
        <taxon>Cnidaria</taxon>
        <taxon>Anthozoa</taxon>
        <taxon>Octocorallia</taxon>
        <taxon>Malacalcyonacea</taxon>
        <taxon>Plexauridae</taxon>
        <taxon>Paramuricea</taxon>
    </lineage>
</organism>
<gene>
    <name evidence="2" type="ORF">PACLA_8A025973</name>
</gene>
<reference evidence="2" key="1">
    <citation type="submission" date="2020-04" db="EMBL/GenBank/DDBJ databases">
        <authorList>
            <person name="Alioto T."/>
            <person name="Alioto T."/>
            <person name="Gomez Garrido J."/>
        </authorList>
    </citation>
    <scope>NUCLEOTIDE SEQUENCE</scope>
    <source>
        <strain evidence="2">A484AB</strain>
    </source>
</reference>